<evidence type="ECO:0000259" key="1">
    <source>
        <dbReference type="Pfam" id="PF23277"/>
    </source>
</evidence>
<accession>A0A8T1MPM8</accession>
<reference evidence="2 3" key="1">
    <citation type="journal article" date="2018" name="Biotechnol. Adv.">
        <title>Improved genomic resources and new bioinformatic workflow for the carcinogenic parasite Clonorchis sinensis: Biotechnological implications.</title>
        <authorList>
            <person name="Wang D."/>
            <person name="Korhonen P.K."/>
            <person name="Gasser R.B."/>
            <person name="Young N.D."/>
        </authorList>
    </citation>
    <scope>NUCLEOTIDE SEQUENCE [LARGE SCALE GENOMIC DNA]</scope>
    <source>
        <strain evidence="2">Cs-k2</strain>
    </source>
</reference>
<keyword evidence="3" id="KW-1185">Reference proteome</keyword>
<dbReference type="Gene3D" id="2.60.40.10">
    <property type="entry name" value="Immunoglobulins"/>
    <property type="match status" value="7"/>
</dbReference>
<dbReference type="OrthoDB" id="2115465at2759"/>
<evidence type="ECO:0000313" key="3">
    <source>
        <dbReference type="Proteomes" id="UP000286415"/>
    </source>
</evidence>
<dbReference type="InterPro" id="IPR013783">
    <property type="entry name" value="Ig-like_fold"/>
</dbReference>
<comment type="caution">
    <text evidence="2">The sequence shown here is derived from an EMBL/GenBank/DDBJ whole genome shotgun (WGS) entry which is preliminary data.</text>
</comment>
<name>A0A8T1MPM8_CLOSI</name>
<organism evidence="2 3">
    <name type="scientific">Clonorchis sinensis</name>
    <name type="common">Chinese liver fluke</name>
    <dbReference type="NCBI Taxonomy" id="79923"/>
    <lineage>
        <taxon>Eukaryota</taxon>
        <taxon>Metazoa</taxon>
        <taxon>Spiralia</taxon>
        <taxon>Lophotrochozoa</taxon>
        <taxon>Platyhelminthes</taxon>
        <taxon>Trematoda</taxon>
        <taxon>Digenea</taxon>
        <taxon>Opisthorchiida</taxon>
        <taxon>Opisthorchiata</taxon>
        <taxon>Opisthorchiidae</taxon>
        <taxon>Clonorchis</taxon>
    </lineage>
</organism>
<dbReference type="Pfam" id="PF23316">
    <property type="entry name" value="Ig_DLEC1_6th"/>
    <property type="match status" value="1"/>
</dbReference>
<dbReference type="PANTHER" id="PTHR46348">
    <property type="entry name" value="DELETED IN LUNG AND ESOPHAGEAL CANCER PROTEIN 1"/>
    <property type="match status" value="1"/>
</dbReference>
<protein>
    <submittedName>
        <fullName evidence="2">Deleted in lung and esophageal cancer protein 1</fullName>
    </submittedName>
</protein>
<proteinExistence type="predicted"/>
<dbReference type="GO" id="GO:0015631">
    <property type="term" value="F:tubulin binding"/>
    <property type="evidence" value="ECO:0007669"/>
    <property type="project" value="TreeGrafter"/>
</dbReference>
<dbReference type="GO" id="GO:0005737">
    <property type="term" value="C:cytoplasm"/>
    <property type="evidence" value="ECO:0007669"/>
    <property type="project" value="TreeGrafter"/>
</dbReference>
<dbReference type="Pfam" id="PF23277">
    <property type="entry name" value="Ig_Dlec1_1"/>
    <property type="match status" value="1"/>
</dbReference>
<feature type="domain" description="Deleted in lung and esophageal cancer protein 1 Ig-like" evidence="1">
    <location>
        <begin position="227"/>
        <end position="331"/>
    </location>
</feature>
<dbReference type="PANTHER" id="PTHR46348:SF1">
    <property type="entry name" value="DELETED IN LUNG AND ESOPHAGEAL CANCER PROTEIN 1"/>
    <property type="match status" value="1"/>
</dbReference>
<dbReference type="GO" id="GO:0005929">
    <property type="term" value="C:cilium"/>
    <property type="evidence" value="ECO:0007669"/>
    <property type="project" value="TreeGrafter"/>
</dbReference>
<dbReference type="EMBL" id="NIRI02000042">
    <property type="protein sequence ID" value="KAG5450816.1"/>
    <property type="molecule type" value="Genomic_DNA"/>
</dbReference>
<reference evidence="2 3" key="2">
    <citation type="journal article" date="2021" name="Genomics">
        <title>High-quality reference genome for Clonorchis sinensis.</title>
        <authorList>
            <person name="Young N.D."/>
            <person name="Stroehlein A.J."/>
            <person name="Kinkar L."/>
            <person name="Wang T."/>
            <person name="Sohn W.M."/>
            <person name="Chang B.C.H."/>
            <person name="Kaur P."/>
            <person name="Weisz D."/>
            <person name="Dudchenko O."/>
            <person name="Aiden E.L."/>
            <person name="Korhonen P.K."/>
            <person name="Gasser R.B."/>
        </authorList>
    </citation>
    <scope>NUCLEOTIDE SEQUENCE [LARGE SCALE GENOMIC DNA]</scope>
    <source>
        <strain evidence="2">Cs-k2</strain>
    </source>
</reference>
<dbReference type="InterPro" id="IPR059041">
    <property type="entry name" value="Ig_DLEC1_1"/>
</dbReference>
<dbReference type="GO" id="GO:0008285">
    <property type="term" value="P:negative regulation of cell population proliferation"/>
    <property type="evidence" value="ECO:0007669"/>
    <property type="project" value="InterPro"/>
</dbReference>
<dbReference type="Proteomes" id="UP000286415">
    <property type="component" value="Unassembled WGS sequence"/>
</dbReference>
<dbReference type="InterPro" id="IPR033304">
    <property type="entry name" value="DLEC1"/>
</dbReference>
<sequence>MDEIQSCQRGKPAQIYSQDLSSWFPGLLLKTNDNKIFDYDTATFLSTSKKSDDMAHQDFVRQIEEDNQAYDLVVNGIRSFKEAMDSMKILRHEQSKLVNDCRLFIDQDNMSSKFPCSPGMLIQDIHLLSKQDIFLHGKPITQAHEITSANQSAGSEDVSKHMSKEGTDIVIKHGERSKTNWKVQYKPRTSEQISLGEELKRIQSTQNYPKNPRYKEQTSVDATKDSFVADPKTLCFTSYCVGALYKTDIRVKNVTTVSHSLRVLPPKTNYFSLSKIQFPTEENNFVAPGMACILTIQFAPDTLGDYEDEVLIEQDAHPQALVIPILARRTRLDLTLSELYSFGSCLVGSKKTIHVSLELKNKEADASGRFMIMSPDSYSAYENLGLRNFEEQFTTVEQSHSLEANAFSLTPACFHLNVNAKVKMNLCFNPVNLGPDETELVLVCDNGMHRKFRLKGVGEEARVVLHSVGEFIPDSEPGRLRTLSSDGNNSVYTCWLSKQYVHTTEVTELVIENLCHTSIQYQWVHMQRIPECKSVNVSWTGNEETEDTSRVFHIKPNKGCLEPKGVTKFQLISAPAEIGESNETFRMILKDLPQVLPDKQVSFCSDLQPIELDLAVEGMPVPVSLEPCIIAIPGSTEPGLPVHRCLKLVNKSTNCPVRFNWEPNEPFEHLAAVSSPTKKLTGEDTRSIPVPHALVEFEPLAGIVPPGQAIDVKLRITSEEAGFCCKSFPCQIDKLPGSPLWVRVEANFEFPSLLVEDVDCDFGVLRVDSTVTRSVTITNPGSQSRRWSVRVDNHDSVPAVEIYVDQSEGIIEPFTSASVQLRAKAACVGVFRGILQLRTTVDQTVVEIPLSAAVQSTQLDLQPNHIAVNKMYCGVASRTAIKLVNLTRLETKFEWLPAEGKDVDWISETMNPSSGTIEGLQSMDIELTFLASKQGSIEHLVIPCRVEGMSGMLECSVCGSVNGLAITVRHVDTCDMKINAIESESECSVLSSSAMPDQIIVGATINQRANLRLCSPIECWIEVVNLTPIPAQIEAGALNLGLAEDLKIPPNCTPKIQFSGECQKTKVDSTLFGRNTWAVEKTERRLLYEWCQAVMDGSEGARLFVMASILVAEGTQNEVHIAKTIIHSNPEWTLPPLGRLYICFAIVADLWGEYNDLIQVRARSVPLMPNNPDPPPIHLPMTFSVNDCPILLPMANTFGQVTNKIGRSLHPLERDILESTEEPITAAFADGANQCTLRLGSYLVGSAVATKMVKLYNSSSSPIQIDWQIYLNQGKDDVNDLIELLCFTNPCFEPSSGEHETNPVRPEAVSDTDAVDENSDLLGIVIRPREGGLIWQSSSARVLSCHTQEFKSILKITPAHVTVGAHEHCFVTIEFDPVQASHLLIADESHISVSAHALGYLRVSRPCRKDKNVRRPLSFLAPPVRLDITALLERPRLVFDWEGEDGRASANDDSRPQYVTFHANVGKILTSDLNNSDNGMRRLTFAKQNISSQPSPEMSGTARNDAFYAQDNVIFSRPVQIRSLNQAPVHVQLHINTSETNTFGFILNDEKKTLSKAELKSKLKGTRKFVLQPHLTKRVNVAFVLSSEDICPLLGKCEPNWEDNRFVKNGSILVVASPTASATPNPEFCVRNEILLEAKIFRPQLQLYPNELLDFGTMCVGDTRNREIRIINQTQMNACWFLCLQNSPEADEQCHTIENGAPVEHASREAVPESHNPELSHKTDTHYGGACFFPSPTSGLLCPITCDKTEHVASVIVGFRPNRAGIFETNYIIHGAFGEKKQIKVRGQASYDERYRSAFDRKPTKY</sequence>
<gene>
    <name evidence="2" type="ORF">CSKR_101423</name>
</gene>
<evidence type="ECO:0000313" key="2">
    <source>
        <dbReference type="EMBL" id="KAG5450816.1"/>
    </source>
</evidence>